<evidence type="ECO:0000313" key="2">
    <source>
        <dbReference type="EMBL" id="MBB5363786.1"/>
    </source>
</evidence>
<dbReference type="RefSeq" id="WP_184133321.1">
    <property type="nucleotide sequence ID" value="NZ_JACHFL010000007.1"/>
</dbReference>
<sequence length="185" mass="20049">MSRRNWLIWALMAALQTGAQAGGGEGLLDPLALLRQDSRVTRVEVLATHATVQRWRVLWNDAAAQMDVMFSNEAVTAAQAQTVRRITVALQVPADRDLTLPQVRALDQVTRKLAVACLGQEVPVLTDVLRGRLGRPLPSPGPLLHFPTGLQIDVEQGDAGALSGPWLQVTVPLGQHLARCQMTVS</sequence>
<proteinExistence type="predicted"/>
<comment type="caution">
    <text evidence="2">The sequence shown here is derived from an EMBL/GenBank/DDBJ whole genome shotgun (WGS) entry which is preliminary data.</text>
</comment>
<accession>A0A7W8JV57</accession>
<dbReference type="EMBL" id="JACHFL010000007">
    <property type="protein sequence ID" value="MBB5363786.1"/>
    <property type="molecule type" value="Genomic_DNA"/>
</dbReference>
<organism evidence="2 3">
    <name type="scientific">Deinococcus humi</name>
    <dbReference type="NCBI Taxonomy" id="662880"/>
    <lineage>
        <taxon>Bacteria</taxon>
        <taxon>Thermotogati</taxon>
        <taxon>Deinococcota</taxon>
        <taxon>Deinococci</taxon>
        <taxon>Deinococcales</taxon>
        <taxon>Deinococcaceae</taxon>
        <taxon>Deinococcus</taxon>
    </lineage>
</organism>
<dbReference type="AlphaFoldDB" id="A0A7W8JV57"/>
<protein>
    <submittedName>
        <fullName evidence="2">Uncharacterized protein</fullName>
    </submittedName>
</protein>
<gene>
    <name evidence="2" type="ORF">HNQ08_002893</name>
</gene>
<reference evidence="2 3" key="1">
    <citation type="submission" date="2020-08" db="EMBL/GenBank/DDBJ databases">
        <title>Genomic Encyclopedia of Type Strains, Phase IV (KMG-IV): sequencing the most valuable type-strain genomes for metagenomic binning, comparative biology and taxonomic classification.</title>
        <authorList>
            <person name="Goeker M."/>
        </authorList>
    </citation>
    <scope>NUCLEOTIDE SEQUENCE [LARGE SCALE GENOMIC DNA]</scope>
    <source>
        <strain evidence="2 3">DSM 27939</strain>
    </source>
</reference>
<evidence type="ECO:0000256" key="1">
    <source>
        <dbReference type="SAM" id="SignalP"/>
    </source>
</evidence>
<dbReference type="Proteomes" id="UP000552709">
    <property type="component" value="Unassembled WGS sequence"/>
</dbReference>
<name>A0A7W8JV57_9DEIO</name>
<evidence type="ECO:0000313" key="3">
    <source>
        <dbReference type="Proteomes" id="UP000552709"/>
    </source>
</evidence>
<feature type="chain" id="PRO_5031123140" evidence="1">
    <location>
        <begin position="22"/>
        <end position="185"/>
    </location>
</feature>
<feature type="signal peptide" evidence="1">
    <location>
        <begin position="1"/>
        <end position="21"/>
    </location>
</feature>
<keyword evidence="1" id="KW-0732">Signal</keyword>
<keyword evidence="3" id="KW-1185">Reference proteome</keyword>